<comment type="subunit">
    <text evidence="4 11">Homodimer.</text>
</comment>
<dbReference type="InterPro" id="IPR015422">
    <property type="entry name" value="PyrdxlP-dep_Trfase_small"/>
</dbReference>
<dbReference type="Proteomes" id="UP000075238">
    <property type="component" value="Chromosome 1"/>
</dbReference>
<evidence type="ECO:0000256" key="1">
    <source>
        <dbReference type="ARBA" id="ARBA00001933"/>
    </source>
</evidence>
<protein>
    <recommendedName>
        <fullName evidence="11">Histidinol-phosphate aminotransferase</fullName>
        <ecNumber evidence="11">2.6.1.9</ecNumber>
    </recommendedName>
    <alternativeName>
        <fullName evidence="11">Imidazole acetol-phosphate transaminase</fullName>
    </alternativeName>
</protein>
<dbReference type="EC" id="2.6.1.9" evidence="11"/>
<dbReference type="InterPro" id="IPR004839">
    <property type="entry name" value="Aminotransferase_I/II_large"/>
</dbReference>
<evidence type="ECO:0000256" key="2">
    <source>
        <dbReference type="ARBA" id="ARBA00005011"/>
    </source>
</evidence>
<dbReference type="GO" id="GO:0000105">
    <property type="term" value="P:L-histidine biosynthetic process"/>
    <property type="evidence" value="ECO:0007669"/>
    <property type="project" value="UniProtKB-UniRule"/>
</dbReference>
<dbReference type="HAMAP" id="MF_01023">
    <property type="entry name" value="HisC_aminotrans_2"/>
    <property type="match status" value="1"/>
</dbReference>
<evidence type="ECO:0000256" key="11">
    <source>
        <dbReference type="HAMAP-Rule" id="MF_01023"/>
    </source>
</evidence>
<keyword evidence="8 11" id="KW-0663">Pyridoxal phosphate</keyword>
<comment type="similarity">
    <text evidence="3 11">Belongs to the class-II pyridoxal-phosphate-dependent aminotransferase family. Histidinol-phosphate aminotransferase subfamily.</text>
</comment>
<dbReference type="InterPro" id="IPR015424">
    <property type="entry name" value="PyrdxlP-dep_Trfase"/>
</dbReference>
<evidence type="ECO:0000256" key="7">
    <source>
        <dbReference type="ARBA" id="ARBA00022679"/>
    </source>
</evidence>
<dbReference type="Pfam" id="PF00155">
    <property type="entry name" value="Aminotran_1_2"/>
    <property type="match status" value="1"/>
</dbReference>
<accession>A0A142JPL9</accession>
<dbReference type="InterPro" id="IPR005861">
    <property type="entry name" value="HisP_aminotrans"/>
</dbReference>
<dbReference type="NCBIfam" id="TIGR01141">
    <property type="entry name" value="hisC"/>
    <property type="match status" value="1"/>
</dbReference>
<name>A0A142JPL9_9BURK</name>
<evidence type="ECO:0000256" key="6">
    <source>
        <dbReference type="ARBA" id="ARBA00022605"/>
    </source>
</evidence>
<dbReference type="Gene3D" id="3.90.1150.10">
    <property type="entry name" value="Aspartate Aminotransferase, domain 1"/>
    <property type="match status" value="1"/>
</dbReference>
<organism evidence="13 14">
    <name type="scientific">Cupriavidus nantongensis</name>
    <dbReference type="NCBI Taxonomy" id="1796606"/>
    <lineage>
        <taxon>Bacteria</taxon>
        <taxon>Pseudomonadati</taxon>
        <taxon>Pseudomonadota</taxon>
        <taxon>Betaproteobacteria</taxon>
        <taxon>Burkholderiales</taxon>
        <taxon>Burkholderiaceae</taxon>
        <taxon>Cupriavidus</taxon>
    </lineage>
</organism>
<keyword evidence="7 11" id="KW-0808">Transferase</keyword>
<comment type="catalytic activity">
    <reaction evidence="10 11">
        <text>L-histidinol phosphate + 2-oxoglutarate = 3-(imidazol-4-yl)-2-oxopropyl phosphate + L-glutamate</text>
        <dbReference type="Rhea" id="RHEA:23744"/>
        <dbReference type="ChEBI" id="CHEBI:16810"/>
        <dbReference type="ChEBI" id="CHEBI:29985"/>
        <dbReference type="ChEBI" id="CHEBI:57766"/>
        <dbReference type="ChEBI" id="CHEBI:57980"/>
        <dbReference type="EC" id="2.6.1.9"/>
    </reaction>
</comment>
<keyword evidence="5 11" id="KW-0032">Aminotransferase</keyword>
<comment type="pathway">
    <text evidence="2 11">Amino-acid biosynthesis; L-histidine biosynthesis; L-histidine from 5-phospho-alpha-D-ribose 1-diphosphate: step 7/9.</text>
</comment>
<dbReference type="AlphaFoldDB" id="A0A142JPL9"/>
<dbReference type="Gene3D" id="3.40.640.10">
    <property type="entry name" value="Type I PLP-dependent aspartate aminotransferase-like (Major domain)"/>
    <property type="match status" value="1"/>
</dbReference>
<evidence type="ECO:0000313" key="14">
    <source>
        <dbReference type="Proteomes" id="UP000075238"/>
    </source>
</evidence>
<evidence type="ECO:0000256" key="10">
    <source>
        <dbReference type="ARBA" id="ARBA00047481"/>
    </source>
</evidence>
<evidence type="ECO:0000313" key="13">
    <source>
        <dbReference type="EMBL" id="AMR80031.1"/>
    </source>
</evidence>
<dbReference type="EMBL" id="CP014844">
    <property type="protein sequence ID" value="AMR80031.1"/>
    <property type="molecule type" value="Genomic_DNA"/>
</dbReference>
<keyword evidence="6 11" id="KW-0028">Amino-acid biosynthesis</keyword>
<dbReference type="GO" id="GO:0030170">
    <property type="term" value="F:pyridoxal phosphate binding"/>
    <property type="evidence" value="ECO:0007669"/>
    <property type="project" value="InterPro"/>
</dbReference>
<dbReference type="STRING" id="1796606.A2G96_20915"/>
<dbReference type="CDD" id="cd00609">
    <property type="entry name" value="AAT_like"/>
    <property type="match status" value="1"/>
</dbReference>
<dbReference type="PANTHER" id="PTHR42885">
    <property type="entry name" value="HISTIDINOL-PHOSPHATE AMINOTRANSFERASE-RELATED"/>
    <property type="match status" value="1"/>
</dbReference>
<dbReference type="PANTHER" id="PTHR42885:SF2">
    <property type="entry name" value="HISTIDINOL-PHOSPHATE AMINOTRANSFERASE"/>
    <property type="match status" value="1"/>
</dbReference>
<proteinExistence type="inferred from homology"/>
<dbReference type="RefSeq" id="WP_062801927.1">
    <property type="nucleotide sequence ID" value="NZ_CP014844.1"/>
</dbReference>
<evidence type="ECO:0000256" key="5">
    <source>
        <dbReference type="ARBA" id="ARBA00022576"/>
    </source>
</evidence>
<evidence type="ECO:0000256" key="8">
    <source>
        <dbReference type="ARBA" id="ARBA00022898"/>
    </source>
</evidence>
<keyword evidence="14" id="KW-1185">Reference proteome</keyword>
<dbReference type="GO" id="GO:0004400">
    <property type="term" value="F:histidinol-phosphate transaminase activity"/>
    <property type="evidence" value="ECO:0007669"/>
    <property type="project" value="UniProtKB-UniRule"/>
</dbReference>
<sequence length="366" mass="39641">MSAVEPSLIERIIRDDVRAMGAYHVPDSHGLVKLDAMENPYRLPPALRQQLAERLGEVALNRYPVPSSEALRAALKRVMQVPAGMDVLLGNGSDELISMLALAAARPGAKVMAPVPGFVMYAMSAQFAGLQFVGVPLRDDFTLDRAAMLAAMAAQQPAIIYLAYPNNPTGNLFDAADMEAIIRAAQGEVCNSLVVVDEAYQPFAQHSWMPRLTDFGNLLVMRTVSKLGLAGIRLGYLAGAPEWLSQLDKVRPPYNVNVLTEAAALFALEHVAVLDDQAAQLRAERTRVADGMAAQPGVTVFPSAANFLLVRVPDAAQTFERLLARKVLIKNVSKMHPLLANCLRVTVSTPEENAQFLEAFAASLQD</sequence>
<evidence type="ECO:0000256" key="3">
    <source>
        <dbReference type="ARBA" id="ARBA00007970"/>
    </source>
</evidence>
<dbReference type="SUPFAM" id="SSF53383">
    <property type="entry name" value="PLP-dependent transferases"/>
    <property type="match status" value="1"/>
</dbReference>
<dbReference type="InterPro" id="IPR015421">
    <property type="entry name" value="PyrdxlP-dep_Trfase_major"/>
</dbReference>
<dbReference type="KEGG" id="cnan:A2G96_20915"/>
<evidence type="ECO:0000256" key="9">
    <source>
        <dbReference type="ARBA" id="ARBA00023102"/>
    </source>
</evidence>
<dbReference type="OrthoDB" id="9813612at2"/>
<evidence type="ECO:0000256" key="4">
    <source>
        <dbReference type="ARBA" id="ARBA00011738"/>
    </source>
</evidence>
<reference evidence="13 14" key="1">
    <citation type="submission" date="2016-03" db="EMBL/GenBank/DDBJ databases">
        <title>Complete genome sequence of a novel chlorpyrifos degrading bacterium, Cupriavidus nantongensis sp. X1.</title>
        <authorList>
            <person name="Fang L."/>
        </authorList>
    </citation>
    <scope>NUCLEOTIDE SEQUENCE [LARGE SCALE GENOMIC DNA]</scope>
    <source>
        <strain evidence="13 14">X1</strain>
    </source>
</reference>
<keyword evidence="9 11" id="KW-0368">Histidine biosynthesis</keyword>
<gene>
    <name evidence="11" type="primary">hisC</name>
    <name evidence="13" type="ORF">A2G96_20915</name>
</gene>
<feature type="domain" description="Aminotransferase class I/classII large" evidence="12">
    <location>
        <begin position="31"/>
        <end position="360"/>
    </location>
</feature>
<feature type="modified residue" description="N6-(pyridoxal phosphate)lysine" evidence="11">
    <location>
        <position position="226"/>
    </location>
</feature>
<comment type="cofactor">
    <cofactor evidence="1 11">
        <name>pyridoxal 5'-phosphate</name>
        <dbReference type="ChEBI" id="CHEBI:597326"/>
    </cofactor>
</comment>
<evidence type="ECO:0000259" key="12">
    <source>
        <dbReference type="Pfam" id="PF00155"/>
    </source>
</evidence>
<dbReference type="UniPathway" id="UPA00031">
    <property type="reaction ID" value="UER00012"/>
</dbReference>